<accession>A0A4U6XA41</accession>
<evidence type="ECO:0000313" key="3">
    <source>
        <dbReference type="Proteomes" id="UP000310108"/>
    </source>
</evidence>
<feature type="compositionally biased region" description="Basic and acidic residues" evidence="1">
    <location>
        <begin position="120"/>
        <end position="131"/>
    </location>
</feature>
<dbReference type="AlphaFoldDB" id="A0A4U6XA41"/>
<proteinExistence type="predicted"/>
<evidence type="ECO:0000313" key="2">
    <source>
        <dbReference type="EMBL" id="TKW52518.1"/>
    </source>
</evidence>
<gene>
    <name evidence="2" type="ORF">CTA1_8800</name>
</gene>
<feature type="region of interest" description="Disordered" evidence="1">
    <location>
        <begin position="108"/>
        <end position="131"/>
    </location>
</feature>
<dbReference type="Proteomes" id="UP000310108">
    <property type="component" value="Unassembled WGS sequence"/>
</dbReference>
<sequence>MRHPTWTLRQPFGHAELAEPGGDKDCESGHDGSPQIKKSLFIRPSYRVVVAVVVFSRRLVPPFRVSRYDPAYRKGGWETISQWIPQDLRISNLRPHVMLPSTVDLPRGDDSCLPVQDSGLKGEGRDGRPRL</sequence>
<keyword evidence="3" id="KW-1185">Reference proteome</keyword>
<name>A0A4U6XA41_9PEZI</name>
<organism evidence="2 3">
    <name type="scientific">Colletotrichum tanaceti</name>
    <dbReference type="NCBI Taxonomy" id="1306861"/>
    <lineage>
        <taxon>Eukaryota</taxon>
        <taxon>Fungi</taxon>
        <taxon>Dikarya</taxon>
        <taxon>Ascomycota</taxon>
        <taxon>Pezizomycotina</taxon>
        <taxon>Sordariomycetes</taxon>
        <taxon>Hypocreomycetidae</taxon>
        <taxon>Glomerellales</taxon>
        <taxon>Glomerellaceae</taxon>
        <taxon>Colletotrichum</taxon>
        <taxon>Colletotrichum destructivum species complex</taxon>
    </lineage>
</organism>
<comment type="caution">
    <text evidence="2">The sequence shown here is derived from an EMBL/GenBank/DDBJ whole genome shotgun (WGS) entry which is preliminary data.</text>
</comment>
<reference evidence="2 3" key="1">
    <citation type="journal article" date="2019" name="PLoS ONE">
        <title>Comparative genome analysis indicates high evolutionary potential of pathogenicity genes in Colletotrichum tanaceti.</title>
        <authorList>
            <person name="Lelwala R.V."/>
            <person name="Korhonen P.K."/>
            <person name="Young N.D."/>
            <person name="Scott J.B."/>
            <person name="Ades P.A."/>
            <person name="Gasser R.B."/>
            <person name="Taylor P.W.J."/>
        </authorList>
    </citation>
    <scope>NUCLEOTIDE SEQUENCE [LARGE SCALE GENOMIC DNA]</scope>
    <source>
        <strain evidence="2">BRIP57314</strain>
    </source>
</reference>
<dbReference type="EMBL" id="PJEX01000233">
    <property type="protein sequence ID" value="TKW52518.1"/>
    <property type="molecule type" value="Genomic_DNA"/>
</dbReference>
<evidence type="ECO:0000256" key="1">
    <source>
        <dbReference type="SAM" id="MobiDB-lite"/>
    </source>
</evidence>
<protein>
    <submittedName>
        <fullName evidence="2">Uncharacterized protein</fullName>
    </submittedName>
</protein>